<evidence type="ECO:0000313" key="7">
    <source>
        <dbReference type="Proteomes" id="UP001465331"/>
    </source>
</evidence>
<dbReference type="Pfam" id="PF07317">
    <property type="entry name" value="PilZN"/>
    <property type="match status" value="1"/>
</dbReference>
<reference evidence="6 7" key="1">
    <citation type="submission" date="2024-06" db="EMBL/GenBank/DDBJ databases">
        <authorList>
            <person name="Li Z."/>
            <person name="Jiang Y."/>
        </authorList>
    </citation>
    <scope>NUCLEOTIDE SEQUENCE [LARGE SCALE GENOMIC DNA]</scope>
    <source>
        <strain evidence="6 7">HSW-8</strain>
    </source>
</reference>
<dbReference type="EMBL" id="JBEPIJ010000008">
    <property type="protein sequence ID" value="MES0874115.1"/>
    <property type="molecule type" value="Genomic_DNA"/>
</dbReference>
<keyword evidence="3" id="KW-0975">Bacterial flagellum</keyword>
<evidence type="ECO:0000256" key="1">
    <source>
        <dbReference type="ARBA" id="ARBA00022636"/>
    </source>
</evidence>
<feature type="domain" description="PilZ" evidence="4">
    <location>
        <begin position="125"/>
        <end position="225"/>
    </location>
</feature>
<comment type="caution">
    <text evidence="6">The sequence shown here is derived from an EMBL/GenBank/DDBJ whole genome shotgun (WGS) entry which is preliminary data.</text>
</comment>
<feature type="domain" description="Type III secretion system flagellar brake protein YcgR PilZN" evidence="5">
    <location>
        <begin position="23"/>
        <end position="121"/>
    </location>
</feature>
<protein>
    <submittedName>
        <fullName evidence="6">PilZ domain-containing protein</fullName>
    </submittedName>
</protein>
<dbReference type="Gene3D" id="2.40.10.220">
    <property type="entry name" value="predicted glycosyltransferase like domains"/>
    <property type="match status" value="1"/>
</dbReference>
<accession>A0ABV2AA34</accession>
<proteinExistence type="predicted"/>
<dbReference type="InterPro" id="IPR009875">
    <property type="entry name" value="PilZ_domain"/>
</dbReference>
<dbReference type="RefSeq" id="WP_352889097.1">
    <property type="nucleotide sequence ID" value="NZ_JBEPIJ010000008.1"/>
</dbReference>
<organism evidence="6 7">
    <name type="scientific">Sinimarinibacterium thermocellulolyticum</name>
    <dbReference type="NCBI Taxonomy" id="3170016"/>
    <lineage>
        <taxon>Bacteria</taxon>
        <taxon>Pseudomonadati</taxon>
        <taxon>Pseudomonadota</taxon>
        <taxon>Gammaproteobacteria</taxon>
        <taxon>Nevskiales</taxon>
        <taxon>Nevskiaceae</taxon>
        <taxon>Sinimarinibacterium</taxon>
    </lineage>
</organism>
<gene>
    <name evidence="6" type="ORF">ABSH63_08880</name>
</gene>
<dbReference type="InterPro" id="IPR012349">
    <property type="entry name" value="Split_barrel_FMN-bd"/>
</dbReference>
<evidence type="ECO:0000256" key="3">
    <source>
        <dbReference type="ARBA" id="ARBA00023143"/>
    </source>
</evidence>
<evidence type="ECO:0000259" key="5">
    <source>
        <dbReference type="Pfam" id="PF07317"/>
    </source>
</evidence>
<evidence type="ECO:0000256" key="2">
    <source>
        <dbReference type="ARBA" id="ARBA00022741"/>
    </source>
</evidence>
<dbReference type="InterPro" id="IPR009926">
    <property type="entry name" value="T3SS_YcgR_PilZN"/>
</dbReference>
<keyword evidence="1" id="KW-0973">c-di-GMP</keyword>
<keyword evidence="7" id="KW-1185">Reference proteome</keyword>
<name>A0ABV2AA34_9GAMM</name>
<dbReference type="Pfam" id="PF07238">
    <property type="entry name" value="PilZ"/>
    <property type="match status" value="1"/>
</dbReference>
<sequence>MNANPATTANKEAATREPAPLLLHGRERILAVLHRLRVTREPLSLRRHGGFGAHASIVLAVNPATGLDLDAPQPALAVSSGDVLSVRGRVDGGDLRFTCPVLGAAAVGGHPALRVELPTEIALFERRAAHRVRLLPNTTVTASMGDEAHALRLTDLSHLGAGAHTRRDAAIESGDLLQLRLHLPDTEVDTAAEVRSTRPAAGRLHLGLRFAGLHREARQRLAQALHRIERQLIRRARGLI</sequence>
<dbReference type="Gene3D" id="2.30.110.10">
    <property type="entry name" value="Electron Transport, Fmn-binding Protein, Chain A"/>
    <property type="match status" value="1"/>
</dbReference>
<evidence type="ECO:0000313" key="6">
    <source>
        <dbReference type="EMBL" id="MES0874115.1"/>
    </source>
</evidence>
<keyword evidence="2" id="KW-0547">Nucleotide-binding</keyword>
<dbReference type="Proteomes" id="UP001465331">
    <property type="component" value="Unassembled WGS sequence"/>
</dbReference>
<dbReference type="SUPFAM" id="SSF141371">
    <property type="entry name" value="PilZ domain-like"/>
    <property type="match status" value="1"/>
</dbReference>
<evidence type="ECO:0000259" key="4">
    <source>
        <dbReference type="Pfam" id="PF07238"/>
    </source>
</evidence>